<reference evidence="8" key="1">
    <citation type="submission" date="2017-02" db="EMBL/GenBank/DDBJ databases">
        <authorList>
            <person name="Varghese N."/>
            <person name="Submissions S."/>
        </authorList>
    </citation>
    <scope>NUCLEOTIDE SEQUENCE [LARGE SCALE GENOMIC DNA]</scope>
    <source>
        <strain evidence="8">USBA 833</strain>
    </source>
</reference>
<evidence type="ECO:0000256" key="6">
    <source>
        <dbReference type="SAM" id="Phobius"/>
    </source>
</evidence>
<accession>A0A1T4WS42</accession>
<keyword evidence="5" id="KW-0175">Coiled coil</keyword>
<feature type="transmembrane region" description="Helical" evidence="6">
    <location>
        <begin position="20"/>
        <end position="46"/>
    </location>
</feature>
<dbReference type="AlphaFoldDB" id="A0A1T4WS42"/>
<keyword evidence="3 6" id="KW-1133">Transmembrane helix</keyword>
<name>A0A1T4WS42_9CLOT</name>
<proteinExistence type="predicted"/>
<gene>
    <name evidence="7" type="ORF">SAMN05443428_103158</name>
</gene>
<evidence type="ECO:0000256" key="4">
    <source>
        <dbReference type="ARBA" id="ARBA00023136"/>
    </source>
</evidence>
<dbReference type="EMBL" id="FUYH01000003">
    <property type="protein sequence ID" value="SKA80089.1"/>
    <property type="molecule type" value="Genomic_DNA"/>
</dbReference>
<evidence type="ECO:0000256" key="5">
    <source>
        <dbReference type="SAM" id="Coils"/>
    </source>
</evidence>
<protein>
    <submittedName>
        <fullName evidence="7">Toxin secretion/phage lysis holin</fullName>
    </submittedName>
</protein>
<evidence type="ECO:0000256" key="3">
    <source>
        <dbReference type="ARBA" id="ARBA00022989"/>
    </source>
</evidence>
<evidence type="ECO:0000313" key="8">
    <source>
        <dbReference type="Proteomes" id="UP000190105"/>
    </source>
</evidence>
<dbReference type="Proteomes" id="UP000190105">
    <property type="component" value="Unassembled WGS sequence"/>
</dbReference>
<dbReference type="OrthoDB" id="88184at2"/>
<dbReference type="RefSeq" id="WP_078695612.1">
    <property type="nucleotide sequence ID" value="NZ_FUYH01000003.1"/>
</dbReference>
<comment type="subcellular location">
    <subcellularLocation>
        <location evidence="1">Membrane</location>
        <topology evidence="1">Multi-pass membrane protein</topology>
    </subcellularLocation>
</comment>
<feature type="transmembrane region" description="Helical" evidence="6">
    <location>
        <begin position="67"/>
        <end position="84"/>
    </location>
</feature>
<evidence type="ECO:0000256" key="1">
    <source>
        <dbReference type="ARBA" id="ARBA00004141"/>
    </source>
</evidence>
<evidence type="ECO:0000313" key="7">
    <source>
        <dbReference type="EMBL" id="SKA80089.1"/>
    </source>
</evidence>
<organism evidence="7 8">
    <name type="scientific">Caloramator quimbayensis</name>
    <dbReference type="NCBI Taxonomy" id="1147123"/>
    <lineage>
        <taxon>Bacteria</taxon>
        <taxon>Bacillati</taxon>
        <taxon>Bacillota</taxon>
        <taxon>Clostridia</taxon>
        <taxon>Eubacteriales</taxon>
        <taxon>Clostridiaceae</taxon>
        <taxon>Caloramator</taxon>
    </lineage>
</organism>
<feature type="coiled-coil region" evidence="5">
    <location>
        <begin position="164"/>
        <end position="191"/>
    </location>
</feature>
<evidence type="ECO:0000256" key="2">
    <source>
        <dbReference type="ARBA" id="ARBA00022692"/>
    </source>
</evidence>
<dbReference type="Pfam" id="PF05105">
    <property type="entry name" value="Phage_holin_4_1"/>
    <property type="match status" value="1"/>
</dbReference>
<keyword evidence="8" id="KW-1185">Reference proteome</keyword>
<keyword evidence="2 6" id="KW-0812">Transmembrane</keyword>
<dbReference type="GO" id="GO:0016020">
    <property type="term" value="C:membrane"/>
    <property type="evidence" value="ECO:0007669"/>
    <property type="project" value="UniProtKB-SubCell"/>
</dbReference>
<dbReference type="InterPro" id="IPR006480">
    <property type="entry name" value="Phage_holin_4_1"/>
</dbReference>
<sequence>MDYISKVFEMWQIKLIVGSFIMIFSPFKVSIIVLFILIIIDTITACSYAIKIRKFTSRRFQRAVKKIAVYFTTVFVVRLLEIGIETIIQTNMVTRLILSFLILTEAISILENLTLLGLPIPPKILKLILGSLNLNKFNGLFGKDFDKQFYAKEIDDIIQYQLNYINAEEIRKLLKIELEEFKNALSLIEIQTTNYNSENKDLLFYRISSLIDATKKALIDKWNDEYIEEDIMSKYAACHEKRFERLIEDIRVICYSNEKIEKKNNMIADAVMAFIYKMIADIQKDELICKKSD</sequence>
<dbReference type="STRING" id="1147123.SAMN05443428_103158"/>
<keyword evidence="4 6" id="KW-0472">Membrane</keyword>
<dbReference type="NCBIfam" id="TIGR01593">
    <property type="entry name" value="holin_tox_secr"/>
    <property type="match status" value="1"/>
</dbReference>